<organism evidence="2">
    <name type="scientific">Candidatus Fermentithermobacillus carboniphilus</name>
    <dbReference type="NCBI Taxonomy" id="3085328"/>
    <lineage>
        <taxon>Bacteria</taxon>
        <taxon>Bacillati</taxon>
        <taxon>Bacillota</taxon>
        <taxon>Candidatus Fermentithermobacillia</taxon>
        <taxon>Candidatus Fermentithermobacillales</taxon>
        <taxon>Candidatus Fermentithermobacillaceae</taxon>
        <taxon>Candidatus Fermentithermobacillus</taxon>
    </lineage>
</organism>
<name>A0AAT9LCU8_9FIRM</name>
<feature type="domain" description="Xylose isomerase-like TIM barrel" evidence="1">
    <location>
        <begin position="54"/>
        <end position="283"/>
    </location>
</feature>
<dbReference type="AlphaFoldDB" id="A0AAT9LCU8"/>
<sequence>MERRTGEKKMLSLGGRTFKAGIVHFMAYPEDLIGPEGYLAGLETILRDEFFDVVEVSRMSPDAKKRVLPLVRQSGIEVGFGAQPTILKGGLDPGSTDAELRERSLKEILEAVDEAADFSAKVFGLASGPDPYPGISSPEAEKAREENLKRLTESLVKISLRASRYGMEVALEPFDRVIEKKRLLGPSTMCARVAALVRTAAPNFGLMIDLSHIPQIEETPEECLNILGPYVVHVHVANVVLKDRGHPSYGDQHPRFGVPGGEIDEIKVARFLNALAKLGYFDGTEMRAVSAEVKPARGEDPDTVLASTKRALIRATSVGPVV</sequence>
<accession>A0AAT9LCU8</accession>
<evidence type="ECO:0000313" key="2">
    <source>
        <dbReference type="EMBL" id="QUL98951.1"/>
    </source>
</evidence>
<dbReference type="Gene3D" id="3.20.20.150">
    <property type="entry name" value="Divalent-metal-dependent TIM barrel enzymes"/>
    <property type="match status" value="1"/>
</dbReference>
<dbReference type="InterPro" id="IPR050312">
    <property type="entry name" value="IolE/XylAMocC-like"/>
</dbReference>
<dbReference type="Pfam" id="PF01261">
    <property type="entry name" value="AP_endonuc_2"/>
    <property type="match status" value="1"/>
</dbReference>
<evidence type="ECO:0000259" key="1">
    <source>
        <dbReference type="Pfam" id="PF01261"/>
    </source>
</evidence>
<dbReference type="KEGG" id="fcz:IMF26_02445"/>
<dbReference type="InterPro" id="IPR013022">
    <property type="entry name" value="Xyl_isomerase-like_TIM-brl"/>
</dbReference>
<dbReference type="InterPro" id="IPR036237">
    <property type="entry name" value="Xyl_isomerase-like_sf"/>
</dbReference>
<reference evidence="2" key="1">
    <citation type="submission" date="2020-10" db="EMBL/GenBank/DDBJ databases">
        <authorList>
            <person name="Kadnikov V."/>
            <person name="Beletsky A.V."/>
            <person name="Mardanov A.V."/>
            <person name="Karnachuk O.V."/>
            <person name="Ravin N.V."/>
        </authorList>
    </citation>
    <scope>NUCLEOTIDE SEQUENCE</scope>
    <source>
        <strain evidence="2">Bu02</strain>
    </source>
</reference>
<dbReference type="SUPFAM" id="SSF51658">
    <property type="entry name" value="Xylose isomerase-like"/>
    <property type="match status" value="1"/>
</dbReference>
<protein>
    <submittedName>
        <fullName evidence="2">TIM barrel protein</fullName>
    </submittedName>
</protein>
<dbReference type="PANTHER" id="PTHR12110">
    <property type="entry name" value="HYDROXYPYRUVATE ISOMERASE"/>
    <property type="match status" value="1"/>
</dbReference>
<reference evidence="2" key="2">
    <citation type="journal article" date="2023" name="Biology">
        <title>Prokaryotic Life Associated with Coal-Fire Gas Vents Revealed by Metagenomics.</title>
        <authorList>
            <person name="Kadnikov V.V."/>
            <person name="Mardanov A.V."/>
            <person name="Beletsky A.V."/>
            <person name="Karnachuk O.V."/>
            <person name="Ravin N.V."/>
        </authorList>
    </citation>
    <scope>NUCLEOTIDE SEQUENCE</scope>
    <source>
        <strain evidence="2">Bu02</strain>
    </source>
</reference>
<gene>
    <name evidence="2" type="ORF">IMF26_02445</name>
</gene>
<dbReference type="PANTHER" id="PTHR12110:SF53">
    <property type="entry name" value="BLR5974 PROTEIN"/>
    <property type="match status" value="1"/>
</dbReference>
<dbReference type="EMBL" id="CP062796">
    <property type="protein sequence ID" value="QUL98951.1"/>
    <property type="molecule type" value="Genomic_DNA"/>
</dbReference>
<proteinExistence type="predicted"/>